<dbReference type="KEGG" id="vg:55011189"/>
<dbReference type="GeneID" id="55011189"/>
<organism evidence="1 2">
    <name type="scientific">Arthrobacter phage Sonali</name>
    <dbReference type="NCBI Taxonomy" id="2510495"/>
    <lineage>
        <taxon>Viruses</taxon>
        <taxon>Duplodnaviria</taxon>
        <taxon>Heunggongvirae</taxon>
        <taxon>Uroviricota</taxon>
        <taxon>Caudoviricetes</taxon>
        <taxon>Sonalivirus</taxon>
        <taxon>Sonalivirus sonali</taxon>
    </lineage>
</organism>
<accession>A0A411CQY3</accession>
<reference evidence="1 2" key="1">
    <citation type="submission" date="2019-01" db="EMBL/GenBank/DDBJ databases">
        <authorList>
            <person name="Adair T.L."/>
            <person name="Lucas L.G."/>
            <person name="Young A.M."/>
            <person name="Antrich S.C."/>
            <person name="Baird A.G."/>
            <person name="Dunn E.L."/>
            <person name="Fernandes B.I."/>
            <person name="Fraley E.G."/>
            <person name="Ghanem A.X."/>
            <person name="Gilbert M.G."/>
            <person name="Morris T.B."/>
            <person name="Nortch B.D."/>
            <person name="Overcash M.E."/>
            <person name="Pavleszek K.E."/>
            <person name="Pellegrini L.I.O."/>
            <person name="Pham L.T."/>
            <person name="Rule L.S."/>
            <person name="Schultz E.M."/>
            <person name="Smith J."/>
            <person name="Thong B.J."/>
            <person name="Turner H.A."/>
            <person name="Walker G."/>
            <person name="Whitaker Z.J."/>
            <person name="Wilsey R.N."/>
            <person name="Yanney R.L."/>
            <person name="Klyczek K."/>
            <person name="Garlena R.A."/>
            <person name="Russell D.A."/>
            <person name="Pope W.H."/>
            <person name="Jacobs-Sera D."/>
            <person name="Hatfull G.F."/>
        </authorList>
    </citation>
    <scope>NUCLEOTIDE SEQUENCE [LARGE SCALE GENOMIC DNA]</scope>
</reference>
<dbReference type="Proteomes" id="UP000289206">
    <property type="component" value="Segment"/>
</dbReference>
<keyword evidence="2" id="KW-1185">Reference proteome</keyword>
<dbReference type="RefSeq" id="YP_009819771.1">
    <property type="nucleotide sequence ID" value="NC_048152.1"/>
</dbReference>
<gene>
    <name evidence="1" type="primary">98</name>
    <name evidence="1" type="ORF">SEA_SONALI_98</name>
</gene>
<evidence type="ECO:0000313" key="1">
    <source>
        <dbReference type="EMBL" id="QAY16210.1"/>
    </source>
</evidence>
<dbReference type="EMBL" id="MK411746">
    <property type="protein sequence ID" value="QAY16210.1"/>
    <property type="molecule type" value="Genomic_DNA"/>
</dbReference>
<protein>
    <submittedName>
        <fullName evidence="1">Uncharacterized protein</fullName>
    </submittedName>
</protein>
<name>A0A411CQY3_9CAUD</name>
<proteinExistence type="predicted"/>
<evidence type="ECO:0000313" key="2">
    <source>
        <dbReference type="Proteomes" id="UP000289206"/>
    </source>
</evidence>
<sequence length="84" mass="9612">MSKPVSKTKAENVRQAIINKYYVRGREEQEIYLQKPGDNYGGTDHWMLVWEGGPFEWALEVGQIVPGTFLEPYSSFALGIYPND</sequence>